<dbReference type="Proteomes" id="UP000029084">
    <property type="component" value="Chromosome"/>
</dbReference>
<feature type="transmembrane region" description="Helical" evidence="1">
    <location>
        <begin position="36"/>
        <end position="59"/>
    </location>
</feature>
<name>A0A088E5B7_9CREN</name>
<evidence type="ECO:0000256" key="1">
    <source>
        <dbReference type="SAM" id="Phobius"/>
    </source>
</evidence>
<feature type="transmembrane region" description="Helical" evidence="1">
    <location>
        <begin position="12"/>
        <end position="30"/>
    </location>
</feature>
<reference evidence="2 3" key="1">
    <citation type="journal article" date="2014" name="J. Bacteriol.">
        <title>Role of an Archaeal PitA Transporter in the Copper and Arsenic Resistance of Metallosphaera sedula, an Extreme Thermoacidophile.</title>
        <authorList>
            <person name="McCarthy S."/>
            <person name="Ai C."/>
            <person name="Wheaton G."/>
            <person name="Tevatia R."/>
            <person name="Eckrich V."/>
            <person name="Kelly R."/>
            <person name="Blum P."/>
        </authorList>
    </citation>
    <scope>NUCLEOTIDE SEQUENCE [LARGE SCALE GENOMIC DNA]</scope>
    <source>
        <strain evidence="2 3">CuR1</strain>
    </source>
</reference>
<feature type="transmembrane region" description="Helical" evidence="1">
    <location>
        <begin position="125"/>
        <end position="144"/>
    </location>
</feature>
<evidence type="ECO:0000313" key="2">
    <source>
        <dbReference type="EMBL" id="AIM27168.1"/>
    </source>
</evidence>
<gene>
    <name evidence="2" type="ORF">HA72_1014</name>
</gene>
<keyword evidence="1" id="KW-1133">Transmembrane helix</keyword>
<keyword evidence="1" id="KW-0812">Transmembrane</keyword>
<feature type="transmembrane region" description="Helical" evidence="1">
    <location>
        <begin position="71"/>
        <end position="92"/>
    </location>
</feature>
<accession>A0A088E5B7</accession>
<keyword evidence="1" id="KW-0472">Membrane</keyword>
<organism evidence="2 3">
    <name type="scientific">Metallosphaera sedula</name>
    <dbReference type="NCBI Taxonomy" id="43687"/>
    <lineage>
        <taxon>Archaea</taxon>
        <taxon>Thermoproteota</taxon>
        <taxon>Thermoprotei</taxon>
        <taxon>Sulfolobales</taxon>
        <taxon>Sulfolobaceae</taxon>
        <taxon>Metallosphaera</taxon>
    </lineage>
</organism>
<dbReference type="EMBL" id="CP008822">
    <property type="protein sequence ID" value="AIM27168.1"/>
    <property type="molecule type" value="Genomic_DNA"/>
</dbReference>
<feature type="transmembrane region" description="Helical" evidence="1">
    <location>
        <begin position="98"/>
        <end position="118"/>
    </location>
</feature>
<dbReference type="AlphaFoldDB" id="A0A088E5B7"/>
<evidence type="ECO:0000313" key="3">
    <source>
        <dbReference type="Proteomes" id="UP000029084"/>
    </source>
</evidence>
<proteinExistence type="predicted"/>
<dbReference type="OMA" id="WTIWILS"/>
<sequence length="177" mass="19429">MNHMDRKFLFQGNVISLIASLVILYGLVLLELNGIGYALSPTFLGIMTVVWAVAIPSFLSYHRSKLQKQWIMDYFAVSAIVITLVGLILAFLHSFLGIEVIVAGYTLEPIAGISIYLTANQISRLYSSLFFWGAVIFTAGLPLYLFHAGVVSIVGDIVKMVGIIMLLTKGKVTTPSR</sequence>
<protein>
    <submittedName>
        <fullName evidence="2">Uncharacterized protein</fullName>
    </submittedName>
</protein>